<evidence type="ECO:0000259" key="11">
    <source>
        <dbReference type="PROSITE" id="PS01124"/>
    </source>
</evidence>
<dbReference type="Gene3D" id="2.130.10.10">
    <property type="entry name" value="YVTN repeat-like/Quinoprotein amine dehydrogenase"/>
    <property type="match status" value="2"/>
</dbReference>
<evidence type="ECO:0000259" key="12">
    <source>
        <dbReference type="PROSITE" id="PS50109"/>
    </source>
</evidence>
<evidence type="ECO:0000313" key="17">
    <source>
        <dbReference type="Proteomes" id="UP000396862"/>
    </source>
</evidence>
<dbReference type="PROSITE" id="PS50109">
    <property type="entry name" value="HIS_KIN"/>
    <property type="match status" value="1"/>
</dbReference>
<dbReference type="InterPro" id="IPR018062">
    <property type="entry name" value="HTH_AraC-typ_CS"/>
</dbReference>
<dbReference type="InterPro" id="IPR009057">
    <property type="entry name" value="Homeodomain-like_sf"/>
</dbReference>
<evidence type="ECO:0000256" key="9">
    <source>
        <dbReference type="PROSITE-ProRule" id="PRU00169"/>
    </source>
</evidence>
<evidence type="ECO:0000259" key="13">
    <source>
        <dbReference type="PROSITE" id="PS50110"/>
    </source>
</evidence>
<evidence type="ECO:0000256" key="2">
    <source>
        <dbReference type="ARBA" id="ARBA00012438"/>
    </source>
</evidence>
<dbReference type="InterPro" id="IPR005467">
    <property type="entry name" value="His_kinase_dom"/>
</dbReference>
<dbReference type="SUPFAM" id="SSF55874">
    <property type="entry name" value="ATPase domain of HSP90 chaperone/DNA topoisomerase II/histidine kinase"/>
    <property type="match status" value="1"/>
</dbReference>
<evidence type="ECO:0000256" key="6">
    <source>
        <dbReference type="ARBA" id="ARBA00023015"/>
    </source>
</evidence>
<dbReference type="Gene3D" id="1.10.287.130">
    <property type="match status" value="1"/>
</dbReference>
<keyword evidence="6" id="KW-0805">Transcription regulation</keyword>
<comment type="caution">
    <text evidence="15">The sequence shown here is derived from an EMBL/GenBank/DDBJ whole genome shotgun (WGS) entry which is preliminary data.</text>
</comment>
<dbReference type="FunFam" id="3.30.565.10:FF:000006">
    <property type="entry name" value="Sensor histidine kinase WalK"/>
    <property type="match status" value="1"/>
</dbReference>
<dbReference type="SMART" id="SM00388">
    <property type="entry name" value="HisKA"/>
    <property type="match status" value="1"/>
</dbReference>
<dbReference type="PROSITE" id="PS01124">
    <property type="entry name" value="HTH_ARAC_FAMILY_2"/>
    <property type="match status" value="1"/>
</dbReference>
<dbReference type="Pfam" id="PF00512">
    <property type="entry name" value="HisKA"/>
    <property type="match status" value="1"/>
</dbReference>
<gene>
    <name evidence="15" type="ORF">CLV93_105149</name>
    <name evidence="14" type="ORF">JCM18694_16690</name>
</gene>
<keyword evidence="8" id="KW-0804">Transcription</keyword>
<dbReference type="InterPro" id="IPR003594">
    <property type="entry name" value="HATPase_dom"/>
</dbReference>
<keyword evidence="4" id="KW-0808">Transferase</keyword>
<keyword evidence="10" id="KW-1133">Transmembrane helix</keyword>
<dbReference type="InterPro" id="IPR011123">
    <property type="entry name" value="Y_Y_Y"/>
</dbReference>
<dbReference type="EMBL" id="BLAU01000001">
    <property type="protein sequence ID" value="GET21423.1"/>
    <property type="molecule type" value="Genomic_DNA"/>
</dbReference>
<accession>A0A2P8CCR0</accession>
<dbReference type="SMART" id="SM00448">
    <property type="entry name" value="REC"/>
    <property type="match status" value="1"/>
</dbReference>
<keyword evidence="5 14" id="KW-0418">Kinase</keyword>
<dbReference type="InterPro" id="IPR003661">
    <property type="entry name" value="HisK_dim/P_dom"/>
</dbReference>
<dbReference type="PROSITE" id="PS50110">
    <property type="entry name" value="RESPONSE_REGULATORY"/>
    <property type="match status" value="1"/>
</dbReference>
<evidence type="ECO:0000313" key="16">
    <source>
        <dbReference type="Proteomes" id="UP000240621"/>
    </source>
</evidence>
<dbReference type="OrthoDB" id="717811at2"/>
<dbReference type="Proteomes" id="UP000240621">
    <property type="component" value="Unassembled WGS sequence"/>
</dbReference>
<dbReference type="Gene3D" id="3.30.565.10">
    <property type="entry name" value="Histidine kinase-like ATPase, C-terminal domain"/>
    <property type="match status" value="1"/>
</dbReference>
<sequence length="1301" mass="149111">MKLKFNISAIFLTIVLNLTFLSGQAVNRVQFYNLNDEYGLSIREANQVLRDDNGFIWISSKMGIVRYTQDDIRTYQLPYDTEDIINVHLIYKNGDLYVYTNNGQILRYNSIQDKFEMIINISKILRNPFLIVERAFVDNDGRVWLASSVGLFCYDRKSGLKSVVPNNNIQDMEWFDDTHFFYVINNLIKLFDTSNFTSQAYYEFPEKIDYSVSRLYYDNKLKSLWIGTISNGLFILKKENGIFKFTEIQDIPNQPVLAIEANSDSTMMVGIDGQGIWKINKATHHIISVYKENSDDPRSLKGNGVYDIYCDANKRVWVCTYSGGVSYFDQANPYVTQVKHIINNPNSLVNNDVNSVWEDEYGKIWFATNNGLSSWDVAGNRWKTYYHNKKEQAQVFLSVYGDKQGKIWAGTYSSGVYVIDCKTGKELEHYSSADLGDDFNCNFVFDIYEDTQKKLWIGGVQSDLICYEPGKNKFQSYPMFTYVIREYKPNKLLLGTTYGLVQFNPLTGDNENLVEGYVVRDIYVNKETVWLCTSGDGLIRYNMRSKKIKHFTIESGLPSNFVNGIMKSDGYLWLGTEKGMCRLNPENNNIATFNSILPLSHASFNTDSHSRLANGKMVWGTNRGAVIFDPKAVKIIKPQGRIFYQDLTISGQSIRDSATYHLKRPLDSLQEIRLKYYQNTVSLELIPIGVNSPGSKFSWKVEGLDNEWSKPSKNRILSYSNIQSGTYFLRIRMYDSSLSHIVDERQIVLHIIPPFWDTFWFRLSLFLFITGLGIFLFYYYINQLKKKHSEEKIRFFANTAHELRTSLTLIKGPVEELHKETNLSDKGANYLHLATEQTQRLLSVVTQLMDFQKVDVGKEKIMLTMVNIVKTVENRVMMFKSYAESKHLEIVFSSNCSEFVTAVDESIIEKVIDNLISNAIKYSYPNKQVRVVLECSSSKWELEVIDQGIGISKKAQRQLFKEYYRDDNAVNSKIVGSGIGLLLVRNYIALHDGKVSFESQLNAGSTFRISVPCKKVDESEPAQSQVSKVNESPIQSKNVNALTIKEDDSSSRPAMKVLVVEDNDYLREFLKSTLESQFTILLAGDGQKAWEFIKKEKPDLVVSDIMMPRMDGFELCRKIKSTYETAHTPVILLTSLDGKAQQMKGIGLGADDYLTKPFDVTLLQQRIKSIIKNRAVIREKALKIIKLNEDETILENELNDGFMKRLVQVVRENMANAEFSKDDFALAMNVSRSLLYKKVKSLTNQSPTDFIKSVRLDHALDLLKTRKYSITEISELCGFSSVSYFSTVFRKHYGKSPTQIG</sequence>
<dbReference type="InterPro" id="IPR036097">
    <property type="entry name" value="HisK_dim/P_sf"/>
</dbReference>
<dbReference type="Pfam" id="PF07494">
    <property type="entry name" value="Reg_prop"/>
    <property type="match status" value="2"/>
</dbReference>
<evidence type="ECO:0000256" key="4">
    <source>
        <dbReference type="ARBA" id="ARBA00022679"/>
    </source>
</evidence>
<dbReference type="PRINTS" id="PR00344">
    <property type="entry name" value="BCTRLSENSOR"/>
</dbReference>
<keyword evidence="3 9" id="KW-0597">Phosphoprotein</keyword>
<dbReference type="EMBL" id="PYGC01000005">
    <property type="protein sequence ID" value="PSK82757.1"/>
    <property type="molecule type" value="Genomic_DNA"/>
</dbReference>
<dbReference type="SUPFAM" id="SSF63829">
    <property type="entry name" value="Calcium-dependent phosphotriesterase"/>
    <property type="match status" value="1"/>
</dbReference>
<dbReference type="InterPro" id="IPR015943">
    <property type="entry name" value="WD40/YVTN_repeat-like_dom_sf"/>
</dbReference>
<comment type="catalytic activity">
    <reaction evidence="1">
        <text>ATP + protein L-histidine = ADP + protein N-phospho-L-histidine.</text>
        <dbReference type="EC" id="2.7.13.3"/>
    </reaction>
</comment>
<dbReference type="EC" id="2.7.13.3" evidence="2"/>
<dbReference type="InterPro" id="IPR018060">
    <property type="entry name" value="HTH_AraC"/>
</dbReference>
<dbReference type="GO" id="GO:0043565">
    <property type="term" value="F:sequence-specific DNA binding"/>
    <property type="evidence" value="ECO:0007669"/>
    <property type="project" value="InterPro"/>
</dbReference>
<dbReference type="Gene3D" id="1.10.10.60">
    <property type="entry name" value="Homeodomain-like"/>
    <property type="match status" value="1"/>
</dbReference>
<evidence type="ECO:0000256" key="5">
    <source>
        <dbReference type="ARBA" id="ARBA00022777"/>
    </source>
</evidence>
<evidence type="ECO:0000256" key="8">
    <source>
        <dbReference type="ARBA" id="ARBA00023163"/>
    </source>
</evidence>
<evidence type="ECO:0000256" key="3">
    <source>
        <dbReference type="ARBA" id="ARBA00022553"/>
    </source>
</evidence>
<dbReference type="InterPro" id="IPR011110">
    <property type="entry name" value="Reg_prop"/>
</dbReference>
<dbReference type="Pfam" id="PF07495">
    <property type="entry name" value="Y_Y_Y"/>
    <property type="match status" value="1"/>
</dbReference>
<dbReference type="SUPFAM" id="SSF52172">
    <property type="entry name" value="CheY-like"/>
    <property type="match status" value="1"/>
</dbReference>
<dbReference type="SUPFAM" id="SSF50998">
    <property type="entry name" value="Quinoprotein alcohol dehydrogenase-like"/>
    <property type="match status" value="2"/>
</dbReference>
<dbReference type="InterPro" id="IPR011006">
    <property type="entry name" value="CheY-like_superfamily"/>
</dbReference>
<dbReference type="PANTHER" id="PTHR43547">
    <property type="entry name" value="TWO-COMPONENT HISTIDINE KINASE"/>
    <property type="match status" value="1"/>
</dbReference>
<keyword evidence="10" id="KW-0812">Transmembrane</keyword>
<feature type="transmembrane region" description="Helical" evidence="10">
    <location>
        <begin position="759"/>
        <end position="781"/>
    </location>
</feature>
<feature type="domain" description="Response regulatory" evidence="13">
    <location>
        <begin position="1056"/>
        <end position="1171"/>
    </location>
</feature>
<dbReference type="CDD" id="cd00082">
    <property type="entry name" value="HisKA"/>
    <property type="match status" value="1"/>
</dbReference>
<dbReference type="SMART" id="SM00342">
    <property type="entry name" value="HTH_ARAC"/>
    <property type="match status" value="1"/>
</dbReference>
<dbReference type="InterPro" id="IPR036890">
    <property type="entry name" value="HATPase_C_sf"/>
</dbReference>
<dbReference type="Gene3D" id="2.60.40.10">
    <property type="entry name" value="Immunoglobulins"/>
    <property type="match status" value="1"/>
</dbReference>
<dbReference type="SMART" id="SM00387">
    <property type="entry name" value="HATPase_c"/>
    <property type="match status" value="1"/>
</dbReference>
<reference evidence="14 17" key="2">
    <citation type="submission" date="2019-10" db="EMBL/GenBank/DDBJ databases">
        <title>Prolixibacter strains distinguished by the presence of nitrate reductase genes were adept at nitrate-dependent anaerobic corrosion of metallic iron and carbon steel.</title>
        <authorList>
            <person name="Iino T."/>
            <person name="Shono N."/>
            <person name="Ito K."/>
            <person name="Nakamura R."/>
            <person name="Sueoka K."/>
            <person name="Harayama S."/>
            <person name="Ohkuma M."/>
        </authorList>
    </citation>
    <scope>NUCLEOTIDE SEQUENCE [LARGE SCALE GENOMIC DNA]</scope>
    <source>
        <strain evidence="14 17">MIC1-1</strain>
    </source>
</reference>
<feature type="domain" description="HTH araC/xylS-type" evidence="11">
    <location>
        <begin position="1204"/>
        <end position="1301"/>
    </location>
</feature>
<evidence type="ECO:0000256" key="1">
    <source>
        <dbReference type="ARBA" id="ARBA00000085"/>
    </source>
</evidence>
<name>A0A2P8CCR0_9BACT</name>
<dbReference type="Pfam" id="PF00072">
    <property type="entry name" value="Response_reg"/>
    <property type="match status" value="1"/>
</dbReference>
<evidence type="ECO:0000256" key="10">
    <source>
        <dbReference type="SAM" id="Phobius"/>
    </source>
</evidence>
<dbReference type="Gene3D" id="3.40.50.2300">
    <property type="match status" value="1"/>
</dbReference>
<dbReference type="InterPro" id="IPR011047">
    <property type="entry name" value="Quinoprotein_ADH-like_sf"/>
</dbReference>
<feature type="domain" description="Histidine kinase" evidence="12">
    <location>
        <begin position="798"/>
        <end position="1015"/>
    </location>
</feature>
<keyword evidence="17" id="KW-1185">Reference proteome</keyword>
<dbReference type="Pfam" id="PF12833">
    <property type="entry name" value="HTH_18"/>
    <property type="match status" value="1"/>
</dbReference>
<dbReference type="InterPro" id="IPR004358">
    <property type="entry name" value="Sig_transdc_His_kin-like_C"/>
</dbReference>
<dbReference type="Pfam" id="PF02518">
    <property type="entry name" value="HATPase_c"/>
    <property type="match status" value="1"/>
</dbReference>
<keyword evidence="7" id="KW-0238">DNA-binding</keyword>
<reference evidence="15 16" key="1">
    <citation type="submission" date="2018-03" db="EMBL/GenBank/DDBJ databases">
        <title>Genomic Encyclopedia of Archaeal and Bacterial Type Strains, Phase II (KMG-II): from individual species to whole genera.</title>
        <authorList>
            <person name="Goeker M."/>
        </authorList>
    </citation>
    <scope>NUCLEOTIDE SEQUENCE [LARGE SCALE GENOMIC DNA]</scope>
    <source>
        <strain evidence="15 16">DSM 27267</strain>
    </source>
</reference>
<keyword evidence="10" id="KW-0472">Membrane</keyword>
<evidence type="ECO:0000313" key="14">
    <source>
        <dbReference type="EMBL" id="GET21423.1"/>
    </source>
</evidence>
<evidence type="ECO:0000256" key="7">
    <source>
        <dbReference type="ARBA" id="ARBA00023125"/>
    </source>
</evidence>
<feature type="modified residue" description="4-aspartylphosphate" evidence="9">
    <location>
        <position position="1104"/>
    </location>
</feature>
<evidence type="ECO:0000313" key="15">
    <source>
        <dbReference type="EMBL" id="PSK82757.1"/>
    </source>
</evidence>
<dbReference type="PROSITE" id="PS00041">
    <property type="entry name" value="HTH_ARAC_FAMILY_1"/>
    <property type="match status" value="1"/>
</dbReference>
<dbReference type="CDD" id="cd00075">
    <property type="entry name" value="HATPase"/>
    <property type="match status" value="1"/>
</dbReference>
<organism evidence="15 16">
    <name type="scientific">Prolixibacter denitrificans</name>
    <dbReference type="NCBI Taxonomy" id="1541063"/>
    <lineage>
        <taxon>Bacteria</taxon>
        <taxon>Pseudomonadati</taxon>
        <taxon>Bacteroidota</taxon>
        <taxon>Bacteroidia</taxon>
        <taxon>Marinilabiliales</taxon>
        <taxon>Prolixibacteraceae</taxon>
        <taxon>Prolixibacter</taxon>
    </lineage>
</organism>
<protein>
    <recommendedName>
        <fullName evidence="2">histidine kinase</fullName>
        <ecNumber evidence="2">2.7.13.3</ecNumber>
    </recommendedName>
</protein>
<dbReference type="Proteomes" id="UP000396862">
    <property type="component" value="Unassembled WGS sequence"/>
</dbReference>
<proteinExistence type="predicted"/>
<dbReference type="SUPFAM" id="SSF47384">
    <property type="entry name" value="Homodimeric domain of signal transducing histidine kinase"/>
    <property type="match status" value="1"/>
</dbReference>
<dbReference type="GO" id="GO:0000155">
    <property type="term" value="F:phosphorelay sensor kinase activity"/>
    <property type="evidence" value="ECO:0007669"/>
    <property type="project" value="InterPro"/>
</dbReference>
<dbReference type="InterPro" id="IPR013783">
    <property type="entry name" value="Ig-like_fold"/>
</dbReference>
<dbReference type="GO" id="GO:0003700">
    <property type="term" value="F:DNA-binding transcription factor activity"/>
    <property type="evidence" value="ECO:0007669"/>
    <property type="project" value="InterPro"/>
</dbReference>
<dbReference type="SUPFAM" id="SSF46689">
    <property type="entry name" value="Homeodomain-like"/>
    <property type="match status" value="1"/>
</dbReference>
<dbReference type="PANTHER" id="PTHR43547:SF2">
    <property type="entry name" value="HYBRID SIGNAL TRANSDUCTION HISTIDINE KINASE C"/>
    <property type="match status" value="1"/>
</dbReference>
<dbReference type="InterPro" id="IPR001789">
    <property type="entry name" value="Sig_transdc_resp-reg_receiver"/>
</dbReference>